<dbReference type="Gene3D" id="3.40.630.10">
    <property type="entry name" value="Zn peptidases"/>
    <property type="match status" value="1"/>
</dbReference>
<dbReference type="Proteomes" id="UP001241656">
    <property type="component" value="Chromosome"/>
</dbReference>
<keyword evidence="4" id="KW-1185">Reference proteome</keyword>
<keyword evidence="1" id="KW-0732">Signal</keyword>
<dbReference type="SUPFAM" id="SSF53187">
    <property type="entry name" value="Zn-dependent exopeptidases"/>
    <property type="match status" value="1"/>
</dbReference>
<dbReference type="InterPro" id="IPR000834">
    <property type="entry name" value="Peptidase_M14"/>
</dbReference>
<dbReference type="Pfam" id="PF00246">
    <property type="entry name" value="Peptidase_M14"/>
    <property type="match status" value="1"/>
</dbReference>
<feature type="domain" description="Peptidase M14" evidence="2">
    <location>
        <begin position="39"/>
        <end position="165"/>
    </location>
</feature>
<evidence type="ECO:0000259" key="2">
    <source>
        <dbReference type="Pfam" id="PF00246"/>
    </source>
</evidence>
<dbReference type="EMBL" id="CP124855">
    <property type="protein sequence ID" value="WHF50791.1"/>
    <property type="molecule type" value="Genomic_DNA"/>
</dbReference>
<evidence type="ECO:0000256" key="1">
    <source>
        <dbReference type="SAM" id="SignalP"/>
    </source>
</evidence>
<evidence type="ECO:0000313" key="4">
    <source>
        <dbReference type="Proteomes" id="UP001241656"/>
    </source>
</evidence>
<evidence type="ECO:0000313" key="3">
    <source>
        <dbReference type="EMBL" id="WHF50791.1"/>
    </source>
</evidence>
<dbReference type="RefSeq" id="WP_282904196.1">
    <property type="nucleotide sequence ID" value="NZ_CP124855.1"/>
</dbReference>
<dbReference type="GO" id="GO:0004180">
    <property type="term" value="F:carboxypeptidase activity"/>
    <property type="evidence" value="ECO:0007669"/>
    <property type="project" value="UniProtKB-KW"/>
</dbReference>
<organism evidence="3 4">
    <name type="scientific">Chryseobacterium gotjawalense</name>
    <dbReference type="NCBI Taxonomy" id="3042315"/>
    <lineage>
        <taxon>Bacteria</taxon>
        <taxon>Pseudomonadati</taxon>
        <taxon>Bacteroidota</taxon>
        <taxon>Flavobacteriia</taxon>
        <taxon>Flavobacteriales</taxon>
        <taxon>Weeksellaceae</taxon>
        <taxon>Chryseobacterium group</taxon>
        <taxon>Chryseobacterium</taxon>
    </lineage>
</organism>
<reference evidence="3 4" key="1">
    <citation type="submission" date="2023-05" db="EMBL/GenBank/DDBJ databases">
        <title>Genomic insight into Chryseobacterium sp. wdc7 isolated forest soil (Gotjawal).</title>
        <authorList>
            <person name="Park S.-J."/>
        </authorList>
    </citation>
    <scope>NUCLEOTIDE SEQUENCE [LARGE SCALE GENOMIC DNA]</scope>
    <source>
        <strain evidence="4">wdc7</strain>
    </source>
</reference>
<keyword evidence="3" id="KW-0378">Hydrolase</keyword>
<keyword evidence="3" id="KW-0121">Carboxypeptidase</keyword>
<feature type="signal peptide" evidence="1">
    <location>
        <begin position="1"/>
        <end position="17"/>
    </location>
</feature>
<sequence>MKFLPTLFLFISSILFSQSQFQTPYEKGNGNQTTTYDEMVKFYDDLAQNFKTISVESFGTDDNGEPIKVVIFNPSKNKEVPTIFINNGIHPGEPDGIDATMMMMRDFATGKISVKDLKIVVIQAYNISGMLRRGKFSRANQNGPEEYGFRGNARNYDLNRDFIKNDTENAKAFQQIFQYFKPIYFIDNHVSNGADYQYLFTYISTNKERLGKTLGTYFNEKMQPEIIKTLEKKGILSTPYVNIHGDSPDEGFPTFMDSPRYATGYTTLFNTMGTVAETHMLKPYKDRVRATYENMLSSIDYTSKNAREIQKLMVESLKNYQPKMKYPIQWKVDSTKFKMIDFKGFEAGKKMSEVSGKPRLFYDRNKPFTRKVKFYDQYIATKEIAVPNYYVIPKSEKKVVEYLKRNNIAMKEMKQDSTIFAQQYRVSDFKTVKNPYEGHYLHYDTQVKSDTKNFKFRKGDLLVSTRQNGVKYLLETLEPEATDSFFNWNFFDGILGQKEYYSDYVFEDTAADLVKNNQVLRTAFEMEKIANPDFAKDGKAQLEWVYKHSEYYEGSVGTYPIYRIQ</sequence>
<accession>A0ABY8RAC5</accession>
<keyword evidence="3" id="KW-0645">Protease</keyword>
<proteinExistence type="predicted"/>
<feature type="chain" id="PRO_5046212206" evidence="1">
    <location>
        <begin position="18"/>
        <end position="565"/>
    </location>
</feature>
<gene>
    <name evidence="3" type="ORF">QGN23_10140</name>
</gene>
<name>A0ABY8RAC5_9FLAO</name>
<protein>
    <submittedName>
        <fullName evidence="3">M14 family zinc carboxypeptidase</fullName>
    </submittedName>
</protein>